<dbReference type="GO" id="GO:0016192">
    <property type="term" value="P:vesicle-mediated transport"/>
    <property type="evidence" value="ECO:0007669"/>
    <property type="project" value="InterPro"/>
</dbReference>
<evidence type="ECO:0000313" key="9">
    <source>
        <dbReference type="Proteomes" id="UP000070444"/>
    </source>
</evidence>
<dbReference type="EMBL" id="KQ964611">
    <property type="protein sequence ID" value="KXN67821.1"/>
    <property type="molecule type" value="Genomic_DNA"/>
</dbReference>
<name>A0A137NYT0_CONC2</name>
<evidence type="ECO:0000256" key="2">
    <source>
        <dbReference type="ARBA" id="ARBA00005263"/>
    </source>
</evidence>
<dbReference type="Proteomes" id="UP000070444">
    <property type="component" value="Unassembled WGS sequence"/>
</dbReference>
<sequence length="190" mass="21551">MSNFDSEDPTADFLARERAILGEDFMGGDDAQSTITETASAVPHQQDFDNFDNQSEWSMPGSVVPPSHVDFNNDDEMSNFPPVEALNTALPTSPPVHQHSASPFPPTPSSFNEYDNRVKSPPQHDYNFTVQDTKFLRESEQRQKAEVDSRDEKLKDLKAKTLDSAKDYLQKFNDDYQKTLDKQKSERSTK</sequence>
<dbReference type="OrthoDB" id="5512at2759"/>
<comment type="similarity">
    <text evidence="2 6">Belongs to the clathrin light chain family.</text>
</comment>
<evidence type="ECO:0000256" key="7">
    <source>
        <dbReference type="SAM" id="MobiDB-lite"/>
    </source>
</evidence>
<keyword evidence="5 6" id="KW-0968">Cytoplasmic vesicle</keyword>
<dbReference type="AlphaFoldDB" id="A0A137NYT0"/>
<reference evidence="8 9" key="1">
    <citation type="journal article" date="2015" name="Genome Biol. Evol.">
        <title>Phylogenomic analyses indicate that early fungi evolved digesting cell walls of algal ancestors of land plants.</title>
        <authorList>
            <person name="Chang Y."/>
            <person name="Wang S."/>
            <person name="Sekimoto S."/>
            <person name="Aerts A.L."/>
            <person name="Choi C."/>
            <person name="Clum A."/>
            <person name="LaButti K.M."/>
            <person name="Lindquist E.A."/>
            <person name="Yee Ngan C."/>
            <person name="Ohm R.A."/>
            <person name="Salamov A.A."/>
            <person name="Grigoriev I.V."/>
            <person name="Spatafora J.W."/>
            <person name="Berbee M.L."/>
        </authorList>
    </citation>
    <scope>NUCLEOTIDE SEQUENCE [LARGE SCALE GENOMIC DNA]</scope>
    <source>
        <strain evidence="8 9">NRRL 28638</strain>
    </source>
</reference>
<evidence type="ECO:0000256" key="4">
    <source>
        <dbReference type="ARBA" id="ARBA00023176"/>
    </source>
</evidence>
<dbReference type="GO" id="GO:0005198">
    <property type="term" value="F:structural molecule activity"/>
    <property type="evidence" value="ECO:0007669"/>
    <property type="project" value="InterPro"/>
</dbReference>
<dbReference type="GO" id="GO:0030130">
    <property type="term" value="C:clathrin coat of trans-Golgi network vesicle"/>
    <property type="evidence" value="ECO:0007669"/>
    <property type="project" value="InterPro"/>
</dbReference>
<keyword evidence="9" id="KW-1185">Reference proteome</keyword>
<feature type="region of interest" description="Disordered" evidence="7">
    <location>
        <begin position="157"/>
        <end position="190"/>
    </location>
</feature>
<dbReference type="GO" id="GO:0006886">
    <property type="term" value="P:intracellular protein transport"/>
    <property type="evidence" value="ECO:0007669"/>
    <property type="project" value="InterPro"/>
</dbReference>
<comment type="subcellular location">
    <subcellularLocation>
        <location evidence="1 6">Cytoplasmic vesicle membrane</location>
        <topology evidence="1 6">Peripheral membrane protein</topology>
        <orientation evidence="1 6">Cytoplasmic side</orientation>
    </subcellularLocation>
    <subcellularLocation>
        <location evidence="6">Membrane</location>
        <location evidence="6">Coated pit</location>
        <topology evidence="6">Peripheral membrane protein</topology>
        <orientation evidence="6">Cytoplasmic side</orientation>
    </subcellularLocation>
    <text evidence="6">Cytoplasmic face of coated pits and vesicles.</text>
</comment>
<feature type="region of interest" description="Disordered" evidence="7">
    <location>
        <begin position="43"/>
        <end position="130"/>
    </location>
</feature>
<gene>
    <name evidence="8" type="ORF">CONCODRAFT_72695</name>
</gene>
<organism evidence="8 9">
    <name type="scientific">Conidiobolus coronatus (strain ATCC 28846 / CBS 209.66 / NRRL 28638)</name>
    <name type="common">Delacroixia coronata</name>
    <dbReference type="NCBI Taxonomy" id="796925"/>
    <lineage>
        <taxon>Eukaryota</taxon>
        <taxon>Fungi</taxon>
        <taxon>Fungi incertae sedis</taxon>
        <taxon>Zoopagomycota</taxon>
        <taxon>Entomophthoromycotina</taxon>
        <taxon>Entomophthoromycetes</taxon>
        <taxon>Entomophthorales</taxon>
        <taxon>Ancylistaceae</taxon>
        <taxon>Conidiobolus</taxon>
    </lineage>
</organism>
<keyword evidence="4 6" id="KW-0168">Coated pit</keyword>
<dbReference type="GO" id="GO:0030132">
    <property type="term" value="C:clathrin coat of coated pit"/>
    <property type="evidence" value="ECO:0007669"/>
    <property type="project" value="InterPro"/>
</dbReference>
<protein>
    <recommendedName>
        <fullName evidence="6">Clathrin light chain</fullName>
    </recommendedName>
</protein>
<accession>A0A137NYT0</accession>
<evidence type="ECO:0000256" key="3">
    <source>
        <dbReference type="ARBA" id="ARBA00023136"/>
    </source>
</evidence>
<keyword evidence="3 6" id="KW-0472">Membrane</keyword>
<evidence type="ECO:0000256" key="5">
    <source>
        <dbReference type="ARBA" id="ARBA00023329"/>
    </source>
</evidence>
<proteinExistence type="inferred from homology"/>
<evidence type="ECO:0000256" key="6">
    <source>
        <dbReference type="RuleBase" id="RU363137"/>
    </source>
</evidence>
<dbReference type="InterPro" id="IPR000996">
    <property type="entry name" value="Clathrin_L-chain"/>
</dbReference>
<evidence type="ECO:0000313" key="8">
    <source>
        <dbReference type="EMBL" id="KXN67821.1"/>
    </source>
</evidence>
<evidence type="ECO:0000256" key="1">
    <source>
        <dbReference type="ARBA" id="ARBA00004180"/>
    </source>
</evidence>
<comment type="function">
    <text evidence="6">Clathrin is the major protein of the polyhedral coat of coated pits and vesicles.</text>
</comment>
<dbReference type="Pfam" id="PF01086">
    <property type="entry name" value="Clathrin_lg_ch"/>
    <property type="match status" value="1"/>
</dbReference>